<evidence type="ECO:0008006" key="4">
    <source>
        <dbReference type="Google" id="ProtNLM"/>
    </source>
</evidence>
<proteinExistence type="predicted"/>
<dbReference type="AlphaFoldDB" id="A0A511W0U7"/>
<name>A0A511W0U7_9BACI</name>
<feature type="compositionally biased region" description="Basic and acidic residues" evidence="1">
    <location>
        <begin position="315"/>
        <end position="335"/>
    </location>
</feature>
<evidence type="ECO:0000313" key="3">
    <source>
        <dbReference type="Proteomes" id="UP000321440"/>
    </source>
</evidence>
<keyword evidence="3" id="KW-1185">Reference proteome</keyword>
<sequence>MRKSRLTQRRKRELMRTLYMKPLIAIYILFLIIAMTAGGTQAAFNDLERENVNFQAGEWDYEDDDDSEDDEWDKSSLTFVDPSGVDAEEGYIFSTVKNTGDDMEGTSEYEIYYILKINQGNGNNNENIITEFYEQFGEENVKPRETGQCKNEEGEDEGQHPQHMQVLIHEGEIPAINSGETTNLEYDFNDLTTEQKQLLQAEIGDFEFRGYHRPGHGHDDENRKCIRENIDFEEDDFLMTDDSKVENVEQEGNKSESSTKSEGEEETQEVEEKGRENDDQVDDSSESEEDESDKQSDSKESYDDEEVQDSEETAESDKEIKEEKDHDEDKGVKDDSGEEKEDQDAKENEEETGELDESEDNEMD</sequence>
<feature type="region of interest" description="Disordered" evidence="1">
    <location>
        <begin position="237"/>
        <end position="364"/>
    </location>
</feature>
<reference evidence="2 3" key="1">
    <citation type="submission" date="2019-07" db="EMBL/GenBank/DDBJ databases">
        <title>Whole genome shotgun sequence of Alkalibacillus haloalkaliphilus NBRC 103110.</title>
        <authorList>
            <person name="Hosoyama A."/>
            <person name="Uohara A."/>
            <person name="Ohji S."/>
            <person name="Ichikawa N."/>
        </authorList>
    </citation>
    <scope>NUCLEOTIDE SEQUENCE [LARGE SCALE GENOMIC DNA]</scope>
    <source>
        <strain evidence="2 3">NBRC 103110</strain>
    </source>
</reference>
<protein>
    <recommendedName>
        <fullName evidence="4">YqxM protein</fullName>
    </recommendedName>
</protein>
<dbReference type="OrthoDB" id="2560527at2"/>
<dbReference type="EMBL" id="BJYA01000001">
    <property type="protein sequence ID" value="GEN44341.1"/>
    <property type="molecule type" value="Genomic_DNA"/>
</dbReference>
<feature type="compositionally biased region" description="Acidic residues" evidence="1">
    <location>
        <begin position="279"/>
        <end position="292"/>
    </location>
</feature>
<feature type="compositionally biased region" description="Acidic residues" evidence="1">
    <location>
        <begin position="336"/>
        <end position="364"/>
    </location>
</feature>
<organism evidence="2 3">
    <name type="scientific">Alkalibacillus haloalkaliphilus</name>
    <dbReference type="NCBI Taxonomy" id="94136"/>
    <lineage>
        <taxon>Bacteria</taxon>
        <taxon>Bacillati</taxon>
        <taxon>Bacillota</taxon>
        <taxon>Bacilli</taxon>
        <taxon>Bacillales</taxon>
        <taxon>Bacillaceae</taxon>
        <taxon>Alkalibacillus</taxon>
    </lineage>
</organism>
<comment type="caution">
    <text evidence="2">The sequence shown here is derived from an EMBL/GenBank/DDBJ whole genome shotgun (WGS) entry which is preliminary data.</text>
</comment>
<dbReference type="Proteomes" id="UP000321440">
    <property type="component" value="Unassembled WGS sequence"/>
</dbReference>
<evidence type="ECO:0000256" key="1">
    <source>
        <dbReference type="SAM" id="MobiDB-lite"/>
    </source>
</evidence>
<gene>
    <name evidence="2" type="ORF">AHA02nite_01170</name>
</gene>
<dbReference type="RefSeq" id="WP_146813348.1">
    <property type="nucleotide sequence ID" value="NZ_BJYA01000001.1"/>
</dbReference>
<feature type="compositionally biased region" description="Basic and acidic residues" evidence="1">
    <location>
        <begin position="241"/>
        <end position="262"/>
    </location>
</feature>
<feature type="compositionally biased region" description="Acidic residues" evidence="1">
    <location>
        <begin position="302"/>
        <end position="314"/>
    </location>
</feature>
<evidence type="ECO:0000313" key="2">
    <source>
        <dbReference type="EMBL" id="GEN44341.1"/>
    </source>
</evidence>
<accession>A0A511W0U7</accession>